<organism evidence="2 4">
    <name type="scientific">Didymodactylos carnosus</name>
    <dbReference type="NCBI Taxonomy" id="1234261"/>
    <lineage>
        <taxon>Eukaryota</taxon>
        <taxon>Metazoa</taxon>
        <taxon>Spiralia</taxon>
        <taxon>Gnathifera</taxon>
        <taxon>Rotifera</taxon>
        <taxon>Eurotatoria</taxon>
        <taxon>Bdelloidea</taxon>
        <taxon>Philodinida</taxon>
        <taxon>Philodinidae</taxon>
        <taxon>Didymodactylos</taxon>
    </lineage>
</organism>
<evidence type="ECO:0000313" key="4">
    <source>
        <dbReference type="Proteomes" id="UP000663829"/>
    </source>
</evidence>
<protein>
    <submittedName>
        <fullName evidence="2">Uncharacterized protein</fullName>
    </submittedName>
</protein>
<evidence type="ECO:0000256" key="1">
    <source>
        <dbReference type="SAM" id="MobiDB-lite"/>
    </source>
</evidence>
<dbReference type="Proteomes" id="UP000663829">
    <property type="component" value="Unassembled WGS sequence"/>
</dbReference>
<sequence>MKEELEPSRHSVFVKARRERQKHLIQDVTALDDIIPNLGSQNSVRVITRVATCCHLEELNVTKLLKLTSSALPASHKLVTNHSKLVNMFIEEQSVKEIIRCSTCFMIIDSNNHCSMNCQQNRSYRKTSNVVEHVTTTNDTQLINIIRRNRCLIPSYPRLVNQLAPSDILTRSVYQESLRKNKCDNVDGPHPITLMIHIDGAPIVRWTKKQTWPVTASICEIPPYLRENQNNILLLAIWNGPIKPPIDLLLSEILQSLKKTIRIDDDDYIIDVQLFKADGPVRSFALKHNQHNGYYACIECTIQGIYNKDASIMMYPYNQEEQCQPRTLAYISQYFNSKKIYIVIYSDMAGAATPTQNLFCIPLSENNGRQIPSTATPIYHSQQQQQRTTTNKISFSGRNKFTPNNNNTSHGQIATTSSSISQKSTMEMLKLAVDHAMAPYNKLTTELINSNQKLNEQLTETLTLMKEMTNIPKDVTKSIKQSSNYLRMNSVVAVEEDKDLVLSLRHVDLTQVIPDATYGKTGRDMMRLVFGAHDQFSSLERGEFEVILGAIAYIHKVPFKDVWSKYNTIKTSLTQMIHDAKKNSPLARRRKLFDVSPLQPSLNKQRTLQDERDLDDDFSG</sequence>
<comment type="caution">
    <text evidence="2">The sequence shown here is derived from an EMBL/GenBank/DDBJ whole genome shotgun (WGS) entry which is preliminary data.</text>
</comment>
<evidence type="ECO:0000313" key="3">
    <source>
        <dbReference type="EMBL" id="CAF3881230.1"/>
    </source>
</evidence>
<dbReference type="AlphaFoldDB" id="A0A814QEA4"/>
<proteinExistence type="predicted"/>
<gene>
    <name evidence="2" type="ORF">GPM918_LOCUS19525</name>
    <name evidence="3" type="ORF">SRO942_LOCUS19521</name>
</gene>
<feature type="region of interest" description="Disordered" evidence="1">
    <location>
        <begin position="378"/>
        <end position="419"/>
    </location>
</feature>
<dbReference type="OrthoDB" id="7700589at2759"/>
<name>A0A814QEA4_9BILA</name>
<dbReference type="Proteomes" id="UP000681722">
    <property type="component" value="Unassembled WGS sequence"/>
</dbReference>
<dbReference type="EMBL" id="CAJNOQ010005950">
    <property type="protein sequence ID" value="CAF1117438.1"/>
    <property type="molecule type" value="Genomic_DNA"/>
</dbReference>
<accession>A0A814QEA4</accession>
<keyword evidence="4" id="KW-1185">Reference proteome</keyword>
<dbReference type="EMBL" id="CAJOBC010005949">
    <property type="protein sequence ID" value="CAF3881230.1"/>
    <property type="molecule type" value="Genomic_DNA"/>
</dbReference>
<reference evidence="2" key="1">
    <citation type="submission" date="2021-02" db="EMBL/GenBank/DDBJ databases">
        <authorList>
            <person name="Nowell W R."/>
        </authorList>
    </citation>
    <scope>NUCLEOTIDE SEQUENCE</scope>
</reference>
<evidence type="ECO:0000313" key="2">
    <source>
        <dbReference type="EMBL" id="CAF1117438.1"/>
    </source>
</evidence>